<reference evidence="2 3" key="1">
    <citation type="submission" date="2020-05" db="EMBL/GenBank/DDBJ databases">
        <title>Complete genome sequence of Gemmatimonas greenlandica TET16.</title>
        <authorList>
            <person name="Zeng Y."/>
        </authorList>
    </citation>
    <scope>NUCLEOTIDE SEQUENCE [LARGE SCALE GENOMIC DNA]</scope>
    <source>
        <strain evidence="2 3">TET16</strain>
    </source>
</reference>
<proteinExistence type="predicted"/>
<evidence type="ECO:0000256" key="1">
    <source>
        <dbReference type="SAM" id="SignalP"/>
    </source>
</evidence>
<protein>
    <recommendedName>
        <fullName evidence="4">Lipocalin-like domain-containing protein</fullName>
    </recommendedName>
</protein>
<feature type="signal peptide" evidence="1">
    <location>
        <begin position="1"/>
        <end position="19"/>
    </location>
</feature>
<evidence type="ECO:0008006" key="4">
    <source>
        <dbReference type="Google" id="ProtNLM"/>
    </source>
</evidence>
<evidence type="ECO:0000313" key="3">
    <source>
        <dbReference type="Proteomes" id="UP000500938"/>
    </source>
</evidence>
<dbReference type="EMBL" id="CP053085">
    <property type="protein sequence ID" value="QJR36768.1"/>
    <property type="molecule type" value="Genomic_DNA"/>
</dbReference>
<dbReference type="RefSeq" id="WP_171226201.1">
    <property type="nucleotide sequence ID" value="NZ_CP053085.1"/>
</dbReference>
<sequence>MRASRNLFALLLLAGTALSASGCEREREDAPVGTSGDVPRAHPIVGTWLVQDPNAPFPYHLYVFNADGTMQQANPDAGDPRTSDSDGKGIWAVRGDRFEAKWVEVTADRTTHRYAGRLELTMQITVKGDSLTAFETVKVFDAAGAPAPAPETPKPLLGARITLP</sequence>
<accession>A0A6M4IRW7</accession>
<dbReference type="AlphaFoldDB" id="A0A6M4IRW7"/>
<name>A0A6M4IRW7_9BACT</name>
<organism evidence="2 3">
    <name type="scientific">Gemmatimonas groenlandica</name>
    <dbReference type="NCBI Taxonomy" id="2732249"/>
    <lineage>
        <taxon>Bacteria</taxon>
        <taxon>Pseudomonadati</taxon>
        <taxon>Gemmatimonadota</taxon>
        <taxon>Gemmatimonadia</taxon>
        <taxon>Gemmatimonadales</taxon>
        <taxon>Gemmatimonadaceae</taxon>
        <taxon>Gemmatimonas</taxon>
    </lineage>
</organism>
<keyword evidence="1" id="KW-0732">Signal</keyword>
<gene>
    <name evidence="2" type="ORF">HKW67_15215</name>
</gene>
<evidence type="ECO:0000313" key="2">
    <source>
        <dbReference type="EMBL" id="QJR36768.1"/>
    </source>
</evidence>
<dbReference type="PROSITE" id="PS51257">
    <property type="entry name" value="PROKAR_LIPOPROTEIN"/>
    <property type="match status" value="1"/>
</dbReference>
<dbReference type="KEGG" id="ggr:HKW67_15215"/>
<feature type="chain" id="PRO_5026973090" description="Lipocalin-like domain-containing protein" evidence="1">
    <location>
        <begin position="20"/>
        <end position="164"/>
    </location>
</feature>
<dbReference type="Proteomes" id="UP000500938">
    <property type="component" value="Chromosome"/>
</dbReference>
<keyword evidence="3" id="KW-1185">Reference proteome</keyword>